<reference evidence="21" key="2">
    <citation type="submission" date="2017-03" db="EMBL/GenBank/DDBJ databases">
        <title>Bacillus sp. V-88(T) DSM27956, whole genome shotgun sequencing project.</title>
        <authorList>
            <person name="Dastager S.G."/>
            <person name="Neurgaonkar P.S."/>
            <person name="Dharne M.S."/>
        </authorList>
    </citation>
    <scope>NUCLEOTIDE SEQUENCE [LARGE SCALE GENOMIC DNA]</scope>
    <source>
        <strain evidence="21">DSM 25145</strain>
    </source>
</reference>
<feature type="transmembrane region" description="Helical" evidence="17">
    <location>
        <begin position="122"/>
        <end position="140"/>
    </location>
</feature>
<feature type="transmembrane region" description="Helical" evidence="17">
    <location>
        <begin position="189"/>
        <end position="210"/>
    </location>
</feature>
<evidence type="ECO:0000256" key="15">
    <source>
        <dbReference type="ARBA" id="ARBA00032932"/>
    </source>
</evidence>
<evidence type="ECO:0000313" key="21">
    <source>
        <dbReference type="Proteomes" id="UP000215545"/>
    </source>
</evidence>
<evidence type="ECO:0000256" key="1">
    <source>
        <dbReference type="ARBA" id="ARBA00004651"/>
    </source>
</evidence>
<evidence type="ECO:0000256" key="10">
    <source>
        <dbReference type="ARBA" id="ARBA00022989"/>
    </source>
</evidence>
<evidence type="ECO:0000256" key="9">
    <source>
        <dbReference type="ARBA" id="ARBA00022984"/>
    </source>
</evidence>
<evidence type="ECO:0000256" key="11">
    <source>
        <dbReference type="ARBA" id="ARBA00023136"/>
    </source>
</evidence>
<name>A0A1N7AXH3_9BACI</name>
<keyword evidence="8 17" id="KW-0133">Cell shape</keyword>
<sequence>MEDFILWMKYLFLGMFQGLTEPIPVSSSGHLQLAQYFFGLNIEGMTFELLVNSASLLAVLVIYREDIVRLASNGLRYMRHRDSSDRSEFMFIVYLVVATIPAGVIGLLFNDYISEQLSSVKTVAITLIITGIALFLIRNLRGRKNDGDMTMKDAVLIGLAQAVALIPGISRSGATIVAAMGLGMKQETALRFSFLLFIPISFGGMILSFSDLLKDPLLNELAIPYLLAFIGSFVLSYFSLKWFMGIMAKGNLIYFSIYCFIIGPVVLFLTW</sequence>
<comment type="catalytic activity">
    <reaction evidence="16 17">
        <text>di-trans,octa-cis-undecaprenyl diphosphate + H2O = di-trans,octa-cis-undecaprenyl phosphate + phosphate + H(+)</text>
        <dbReference type="Rhea" id="RHEA:28094"/>
        <dbReference type="ChEBI" id="CHEBI:15377"/>
        <dbReference type="ChEBI" id="CHEBI:15378"/>
        <dbReference type="ChEBI" id="CHEBI:43474"/>
        <dbReference type="ChEBI" id="CHEBI:58405"/>
        <dbReference type="ChEBI" id="CHEBI:60392"/>
        <dbReference type="EC" id="3.6.1.27"/>
    </reaction>
</comment>
<dbReference type="GO" id="GO:0071555">
    <property type="term" value="P:cell wall organization"/>
    <property type="evidence" value="ECO:0007669"/>
    <property type="project" value="UniProtKB-KW"/>
</dbReference>
<dbReference type="GO" id="GO:0050380">
    <property type="term" value="F:undecaprenyl-diphosphatase activity"/>
    <property type="evidence" value="ECO:0007669"/>
    <property type="project" value="UniProtKB-UniRule"/>
</dbReference>
<keyword evidence="6 17" id="KW-0812">Transmembrane</keyword>
<dbReference type="GO" id="GO:0005886">
    <property type="term" value="C:plasma membrane"/>
    <property type="evidence" value="ECO:0007669"/>
    <property type="project" value="UniProtKB-SubCell"/>
</dbReference>
<dbReference type="GO" id="GO:0008360">
    <property type="term" value="P:regulation of cell shape"/>
    <property type="evidence" value="ECO:0007669"/>
    <property type="project" value="UniProtKB-KW"/>
</dbReference>
<reference evidence="19 20" key="1">
    <citation type="submission" date="2017-01" db="EMBL/GenBank/DDBJ databases">
        <authorList>
            <person name="Mah S.A."/>
            <person name="Swanson W.J."/>
            <person name="Moy G.W."/>
            <person name="Vacquier V.D."/>
        </authorList>
    </citation>
    <scope>NUCLEOTIDE SEQUENCE [LARGE SCALE GENOMIC DNA]</scope>
    <source>
        <strain evidence="19 20">NIO-1016</strain>
    </source>
</reference>
<keyword evidence="13 17" id="KW-0961">Cell wall biogenesis/degradation</keyword>
<accession>A0A1N7AXH3</accession>
<dbReference type="EMBL" id="MWSK01000008">
    <property type="protein sequence ID" value="OXS75118.1"/>
    <property type="molecule type" value="Genomic_DNA"/>
</dbReference>
<dbReference type="GO" id="GO:0046677">
    <property type="term" value="P:response to antibiotic"/>
    <property type="evidence" value="ECO:0007669"/>
    <property type="project" value="UniProtKB-UniRule"/>
</dbReference>
<dbReference type="EMBL" id="FTLX01000008">
    <property type="protein sequence ID" value="SIR43815.1"/>
    <property type="molecule type" value="Genomic_DNA"/>
</dbReference>
<dbReference type="Pfam" id="PF02673">
    <property type="entry name" value="BacA"/>
    <property type="match status" value="1"/>
</dbReference>
<keyword evidence="21" id="KW-1185">Reference proteome</keyword>
<feature type="transmembrane region" description="Helical" evidence="17">
    <location>
        <begin position="89"/>
        <end position="110"/>
    </location>
</feature>
<evidence type="ECO:0000256" key="6">
    <source>
        <dbReference type="ARBA" id="ARBA00022692"/>
    </source>
</evidence>
<dbReference type="STRING" id="1017273.SAMN05443094_10872"/>
<comment type="subcellular location">
    <subcellularLocation>
        <location evidence="1 17">Cell membrane</location>
        <topology evidence="1 17">Multi-pass membrane protein</topology>
    </subcellularLocation>
</comment>
<dbReference type="EC" id="3.6.1.27" evidence="3 17"/>
<comment type="function">
    <text evidence="17">Catalyzes the dephosphorylation of undecaprenyl diphosphate (UPP). Confers resistance to bacitracin.</text>
</comment>
<feature type="transmembrane region" description="Helical" evidence="17">
    <location>
        <begin position="252"/>
        <end position="270"/>
    </location>
</feature>
<evidence type="ECO:0000256" key="13">
    <source>
        <dbReference type="ARBA" id="ARBA00023316"/>
    </source>
</evidence>
<evidence type="ECO:0000256" key="2">
    <source>
        <dbReference type="ARBA" id="ARBA00010621"/>
    </source>
</evidence>
<evidence type="ECO:0000313" key="20">
    <source>
        <dbReference type="Proteomes" id="UP000186385"/>
    </source>
</evidence>
<keyword evidence="11 17" id="KW-0472">Membrane</keyword>
<organism evidence="19 20">
    <name type="scientific">Domibacillus enclensis</name>
    <dbReference type="NCBI Taxonomy" id="1017273"/>
    <lineage>
        <taxon>Bacteria</taxon>
        <taxon>Bacillati</taxon>
        <taxon>Bacillota</taxon>
        <taxon>Bacilli</taxon>
        <taxon>Bacillales</taxon>
        <taxon>Bacillaceae</taxon>
        <taxon>Domibacillus</taxon>
    </lineage>
</organism>
<evidence type="ECO:0000313" key="18">
    <source>
        <dbReference type="EMBL" id="OXS75118.1"/>
    </source>
</evidence>
<dbReference type="InterPro" id="IPR003824">
    <property type="entry name" value="UppP"/>
</dbReference>
<comment type="similarity">
    <text evidence="2 17">Belongs to the UppP family.</text>
</comment>
<evidence type="ECO:0000256" key="7">
    <source>
        <dbReference type="ARBA" id="ARBA00022801"/>
    </source>
</evidence>
<evidence type="ECO:0000256" key="12">
    <source>
        <dbReference type="ARBA" id="ARBA00023251"/>
    </source>
</evidence>
<reference evidence="18" key="3">
    <citation type="submission" date="2017-03" db="EMBL/GenBank/DDBJ databases">
        <authorList>
            <person name="Dastager S.G."/>
            <person name="Neurgaonkar P.S."/>
            <person name="Dharne M.S."/>
        </authorList>
    </citation>
    <scope>NUCLEOTIDE SEQUENCE</scope>
    <source>
        <strain evidence="18">DSM 25145</strain>
    </source>
</reference>
<comment type="miscellaneous">
    <text evidence="17">Bacitracin is thought to be involved in the inhibition of peptidoglycan synthesis by sequestering undecaprenyl diphosphate, thereby reducing the pool of lipid carrier available.</text>
</comment>
<gene>
    <name evidence="17" type="primary">uppP</name>
    <name evidence="18" type="ORF">B1B05_15410</name>
    <name evidence="19" type="ORF">SAMN05443094_10872</name>
</gene>
<keyword evidence="9 17" id="KW-0573">Peptidoglycan synthesis</keyword>
<feature type="transmembrane region" description="Helical" evidence="17">
    <location>
        <begin position="222"/>
        <end position="240"/>
    </location>
</feature>
<dbReference type="GO" id="GO:0009252">
    <property type="term" value="P:peptidoglycan biosynthetic process"/>
    <property type="evidence" value="ECO:0007669"/>
    <property type="project" value="UniProtKB-KW"/>
</dbReference>
<dbReference type="RefSeq" id="WP_045850619.1">
    <property type="nucleotide sequence ID" value="NZ_FTLX01000008.1"/>
</dbReference>
<dbReference type="Proteomes" id="UP000215545">
    <property type="component" value="Unassembled WGS sequence"/>
</dbReference>
<proteinExistence type="inferred from homology"/>
<dbReference type="PANTHER" id="PTHR30622:SF2">
    <property type="entry name" value="UNDECAPRENYL-DIPHOSPHATASE"/>
    <property type="match status" value="1"/>
</dbReference>
<evidence type="ECO:0000256" key="8">
    <source>
        <dbReference type="ARBA" id="ARBA00022960"/>
    </source>
</evidence>
<dbReference type="HAMAP" id="MF_01006">
    <property type="entry name" value="Undec_diphosphatase"/>
    <property type="match status" value="1"/>
</dbReference>
<dbReference type="AlphaFoldDB" id="A0A1N7AXH3"/>
<keyword evidence="7 17" id="KW-0378">Hydrolase</keyword>
<dbReference type="Proteomes" id="UP000186385">
    <property type="component" value="Unassembled WGS sequence"/>
</dbReference>
<evidence type="ECO:0000256" key="17">
    <source>
        <dbReference type="HAMAP-Rule" id="MF_01006"/>
    </source>
</evidence>
<evidence type="ECO:0000256" key="16">
    <source>
        <dbReference type="ARBA" id="ARBA00047594"/>
    </source>
</evidence>
<evidence type="ECO:0000256" key="3">
    <source>
        <dbReference type="ARBA" id="ARBA00012374"/>
    </source>
</evidence>
<evidence type="ECO:0000313" key="19">
    <source>
        <dbReference type="EMBL" id="SIR43815.1"/>
    </source>
</evidence>
<dbReference type="PANTHER" id="PTHR30622">
    <property type="entry name" value="UNDECAPRENYL-DIPHOSPHATASE"/>
    <property type="match status" value="1"/>
</dbReference>
<keyword evidence="5 17" id="KW-1003">Cell membrane</keyword>
<evidence type="ECO:0000256" key="14">
    <source>
        <dbReference type="ARBA" id="ARBA00032707"/>
    </source>
</evidence>
<evidence type="ECO:0000256" key="4">
    <source>
        <dbReference type="ARBA" id="ARBA00021581"/>
    </source>
</evidence>
<keyword evidence="12 17" id="KW-0046">Antibiotic resistance</keyword>
<protein>
    <recommendedName>
        <fullName evidence="4 17">Undecaprenyl-diphosphatase</fullName>
        <ecNumber evidence="3 17">3.6.1.27</ecNumber>
    </recommendedName>
    <alternativeName>
        <fullName evidence="15 17">Bacitracin resistance protein</fullName>
    </alternativeName>
    <alternativeName>
        <fullName evidence="14 17">Undecaprenyl pyrophosphate phosphatase</fullName>
    </alternativeName>
</protein>
<evidence type="ECO:0000256" key="5">
    <source>
        <dbReference type="ARBA" id="ARBA00022475"/>
    </source>
</evidence>
<keyword evidence="10 17" id="KW-1133">Transmembrane helix</keyword>